<evidence type="ECO:0000313" key="9">
    <source>
        <dbReference type="Proteomes" id="UP001058072"/>
    </source>
</evidence>
<dbReference type="GO" id="GO:0005737">
    <property type="term" value="C:cytoplasm"/>
    <property type="evidence" value="ECO:0007669"/>
    <property type="project" value="UniProtKB-SubCell"/>
</dbReference>
<dbReference type="GO" id="GO:0042274">
    <property type="term" value="P:ribosomal small subunit biogenesis"/>
    <property type="evidence" value="ECO:0007669"/>
    <property type="project" value="UniProtKB-UniRule"/>
</dbReference>
<dbReference type="InterPro" id="IPR027275">
    <property type="entry name" value="PRC-brl_dom"/>
</dbReference>
<dbReference type="InterPro" id="IPR011033">
    <property type="entry name" value="PRC_barrel-like_sf"/>
</dbReference>
<evidence type="ECO:0000313" key="8">
    <source>
        <dbReference type="EMBL" id="UUF07914.1"/>
    </source>
</evidence>
<dbReference type="Gene3D" id="2.40.30.60">
    <property type="entry name" value="RimM"/>
    <property type="match status" value="1"/>
</dbReference>
<evidence type="ECO:0000259" key="6">
    <source>
        <dbReference type="Pfam" id="PF01782"/>
    </source>
</evidence>
<dbReference type="RefSeq" id="WP_212724595.1">
    <property type="nucleotide sequence ID" value="NZ_CP071250.1"/>
</dbReference>
<dbReference type="SUPFAM" id="SSF50346">
    <property type="entry name" value="PRC-barrel domain"/>
    <property type="match status" value="1"/>
</dbReference>
<evidence type="ECO:0000259" key="7">
    <source>
        <dbReference type="Pfam" id="PF05239"/>
    </source>
</evidence>
<accession>A0A9Q9CK89</accession>
<name>A0A9Q9CK89_9FIRM</name>
<sequence length="168" mass="18773">MDFLQVGKIVNTHALQGEVKVVSNSDFKEDRFKKGSQLVIDFNGEYVDVTVATHRVHKGADLLKFKHLNSINDVEKYKGCALLVSADDLEELDENEFYYFEIIGCQVVTTDGETIGEISEILETGANDVWVVKRPGQKDALIPYIEDVVKAVDIEAKQVTIQVLEGLL</sequence>
<protein>
    <recommendedName>
        <fullName evidence="5">Ribosome maturation factor RimM</fullName>
    </recommendedName>
</protein>
<keyword evidence="3 5" id="KW-0698">rRNA processing</keyword>
<dbReference type="InterPro" id="IPR011961">
    <property type="entry name" value="RimM"/>
</dbReference>
<comment type="subcellular location">
    <subcellularLocation>
        <location evidence="5">Cytoplasm</location>
    </subcellularLocation>
</comment>
<keyword evidence="1 5" id="KW-0963">Cytoplasm</keyword>
<dbReference type="AlphaFoldDB" id="A0A9Q9CK89"/>
<evidence type="ECO:0000256" key="4">
    <source>
        <dbReference type="ARBA" id="ARBA00023186"/>
    </source>
</evidence>
<dbReference type="PANTHER" id="PTHR33692">
    <property type="entry name" value="RIBOSOME MATURATION FACTOR RIMM"/>
    <property type="match status" value="1"/>
</dbReference>
<gene>
    <name evidence="5 8" type="primary">rimM</name>
    <name evidence="8" type="ORF">J0J70_09860</name>
</gene>
<dbReference type="GO" id="GO:0006364">
    <property type="term" value="P:rRNA processing"/>
    <property type="evidence" value="ECO:0007669"/>
    <property type="project" value="UniProtKB-UniRule"/>
</dbReference>
<evidence type="ECO:0000256" key="1">
    <source>
        <dbReference type="ARBA" id="ARBA00022490"/>
    </source>
</evidence>
<proteinExistence type="inferred from homology"/>
<evidence type="ECO:0000256" key="5">
    <source>
        <dbReference type="HAMAP-Rule" id="MF_00014"/>
    </source>
</evidence>
<dbReference type="Pfam" id="PF01782">
    <property type="entry name" value="RimM"/>
    <property type="match status" value="1"/>
</dbReference>
<comment type="subunit">
    <text evidence="5">Binds ribosomal protein uS19.</text>
</comment>
<dbReference type="Pfam" id="PF05239">
    <property type="entry name" value="PRC"/>
    <property type="match status" value="1"/>
</dbReference>
<dbReference type="GO" id="GO:0043022">
    <property type="term" value="F:ribosome binding"/>
    <property type="evidence" value="ECO:0007669"/>
    <property type="project" value="InterPro"/>
</dbReference>
<dbReference type="HAMAP" id="MF_00014">
    <property type="entry name" value="Ribosome_mat_RimM"/>
    <property type="match status" value="1"/>
</dbReference>
<dbReference type="InterPro" id="IPR009000">
    <property type="entry name" value="Transl_B-barrel_sf"/>
</dbReference>
<feature type="domain" description="RimM N-terminal" evidence="6">
    <location>
        <begin position="5"/>
        <end position="87"/>
    </location>
</feature>
<dbReference type="PANTHER" id="PTHR33692:SF1">
    <property type="entry name" value="RIBOSOME MATURATION FACTOR RIMM"/>
    <property type="match status" value="1"/>
</dbReference>
<dbReference type="EMBL" id="CP071250">
    <property type="protein sequence ID" value="UUF07914.1"/>
    <property type="molecule type" value="Genomic_DNA"/>
</dbReference>
<reference evidence="8" key="1">
    <citation type="submission" date="2021-03" db="EMBL/GenBank/DDBJ databases">
        <title>Comparative Genomics and Metabolomics in the genus Turicibacter.</title>
        <authorList>
            <person name="Maki J."/>
            <person name="Looft T."/>
        </authorList>
    </citation>
    <scope>NUCLEOTIDE SEQUENCE</scope>
    <source>
        <strain evidence="8">ISU324</strain>
    </source>
</reference>
<dbReference type="Proteomes" id="UP001058072">
    <property type="component" value="Chromosome"/>
</dbReference>
<organism evidence="8 9">
    <name type="scientific">Turicibacter bilis</name>
    <dbReference type="NCBI Taxonomy" id="2735723"/>
    <lineage>
        <taxon>Bacteria</taxon>
        <taxon>Bacillati</taxon>
        <taxon>Bacillota</taxon>
        <taxon>Erysipelotrichia</taxon>
        <taxon>Erysipelotrichales</taxon>
        <taxon>Turicibacteraceae</taxon>
        <taxon>Turicibacter</taxon>
    </lineage>
</organism>
<comment type="similarity">
    <text evidence="5">Belongs to the RimM family.</text>
</comment>
<comment type="function">
    <text evidence="5">An accessory protein needed during the final step in the assembly of 30S ribosomal subunit, possibly for assembly of the head region. Essential for efficient processing of 16S rRNA. May be needed both before and after RbfA during the maturation of 16S rRNA. It has affinity for free ribosomal 30S subunits but not for 70S ribosomes.</text>
</comment>
<feature type="domain" description="PRC-barrel" evidence="7">
    <location>
        <begin position="94"/>
        <end position="168"/>
    </location>
</feature>
<keyword evidence="4 5" id="KW-0143">Chaperone</keyword>
<dbReference type="InterPro" id="IPR036976">
    <property type="entry name" value="RimM_N_sf"/>
</dbReference>
<evidence type="ECO:0000256" key="3">
    <source>
        <dbReference type="ARBA" id="ARBA00022552"/>
    </source>
</evidence>
<evidence type="ECO:0000256" key="2">
    <source>
        <dbReference type="ARBA" id="ARBA00022517"/>
    </source>
</evidence>
<dbReference type="SUPFAM" id="SSF50447">
    <property type="entry name" value="Translation proteins"/>
    <property type="match status" value="1"/>
</dbReference>
<comment type="domain">
    <text evidence="5">The PRC barrel domain binds ribosomal protein uS19.</text>
</comment>
<dbReference type="Gene3D" id="2.30.30.240">
    <property type="entry name" value="PRC-barrel domain"/>
    <property type="match status" value="1"/>
</dbReference>
<dbReference type="InterPro" id="IPR002676">
    <property type="entry name" value="RimM_N"/>
</dbReference>
<keyword evidence="2 5" id="KW-0690">Ribosome biogenesis</keyword>
<dbReference type="NCBIfam" id="TIGR02273">
    <property type="entry name" value="16S_RimM"/>
    <property type="match status" value="1"/>
</dbReference>
<dbReference type="GO" id="GO:0005840">
    <property type="term" value="C:ribosome"/>
    <property type="evidence" value="ECO:0007669"/>
    <property type="project" value="InterPro"/>
</dbReference>